<dbReference type="EMBL" id="KV878348">
    <property type="protein sequence ID" value="OJJ44324.1"/>
    <property type="molecule type" value="Genomic_DNA"/>
</dbReference>
<dbReference type="InterPro" id="IPR000719">
    <property type="entry name" value="Prot_kinase_dom"/>
</dbReference>
<keyword evidence="4" id="KW-1185">Reference proteome</keyword>
<feature type="region of interest" description="Disordered" evidence="1">
    <location>
        <begin position="613"/>
        <end position="666"/>
    </location>
</feature>
<dbReference type="STRING" id="1073090.A0A1L9SAY3"/>
<evidence type="ECO:0000256" key="1">
    <source>
        <dbReference type="SAM" id="MobiDB-lite"/>
    </source>
</evidence>
<evidence type="ECO:0000259" key="2">
    <source>
        <dbReference type="PROSITE" id="PS50011"/>
    </source>
</evidence>
<dbReference type="Pfam" id="PF00069">
    <property type="entry name" value="Pkinase"/>
    <property type="match status" value="1"/>
</dbReference>
<dbReference type="OrthoDB" id="4062651at2759"/>
<feature type="domain" description="Protein kinase" evidence="2">
    <location>
        <begin position="119"/>
        <end position="589"/>
    </location>
</feature>
<dbReference type="VEuPathDB" id="FungiDB:ASPZODRAFT_135143"/>
<proteinExistence type="predicted"/>
<dbReference type="Proteomes" id="UP000184188">
    <property type="component" value="Unassembled WGS sequence"/>
</dbReference>
<feature type="region of interest" description="Disordered" evidence="1">
    <location>
        <begin position="324"/>
        <end position="420"/>
    </location>
</feature>
<dbReference type="AlphaFoldDB" id="A0A1L9SAY3"/>
<gene>
    <name evidence="3" type="ORF">ASPZODRAFT_135143</name>
</gene>
<sequence>MADPPTSLWWTEERIKATLCTGFVASHLPPESQRRLLDQPPWGEGLTEETYLDWILTRAGRLFLILNEIGISDRIFALVDESLDDNDLPVAAHSVDRLRLSPHGSSPALDTKFFHAQWRFIVRSINEGDHVRYTQNEGVPIEVQRHGIASPWTQDGVDRVVLAGAVCRVLLRTEVKLGGAPHFFEEAEVLDEVRSLRRLAHEHVFSIYGSYFVDESVSILFAGAYERTLLSFLTDTPQSFKKLPKTQRRALMINWPHCLANGLSWLHAHGQTHGAIRPSNILIDADYKIILGQFEALDTLLPPAKIHDVEAYQYGAPERWVRSATKHETARSNHLLPSGGRTARKQASTSSMMRLSLLKAKDQPPTVDEQSVDESRRPSVASQGTAIRIGFPGSPSRFSFSLSSSSSGSSHDGGRKRGIASIKRPIFYTPSISSSNSSGSAASHPSSSMSRTTSGAAVNPMGSNQASVLVQSWQSHLANPPASDIFSLAAVTLDIITYLCKRKISTFVHHRGAKNRTPGRGGGIADASFHLDRNTSQVASWITLLESDARKGKGPVFRAVGPILATVRQMLQRDSSARPAALLVERQFSNAIRQLDEGVTDLHCISQFPRQIRPDNVDTTTTTTAKQKRPVPPPITVSAPTDPCSTANDTPLSSTTTSSPSILLSGPPSSTSLSLSVSVSASSRSSSPLPSSYASSFGPDASSSSAVTSDLGFDFGFTAWHESGLFDPDDIIAEHYHP</sequence>
<protein>
    <recommendedName>
        <fullName evidence="2">Protein kinase domain-containing protein</fullName>
    </recommendedName>
</protein>
<organism evidence="3 4">
    <name type="scientific">Penicilliopsis zonata CBS 506.65</name>
    <dbReference type="NCBI Taxonomy" id="1073090"/>
    <lineage>
        <taxon>Eukaryota</taxon>
        <taxon>Fungi</taxon>
        <taxon>Dikarya</taxon>
        <taxon>Ascomycota</taxon>
        <taxon>Pezizomycotina</taxon>
        <taxon>Eurotiomycetes</taxon>
        <taxon>Eurotiomycetidae</taxon>
        <taxon>Eurotiales</taxon>
        <taxon>Aspergillaceae</taxon>
        <taxon>Penicilliopsis</taxon>
    </lineage>
</organism>
<dbReference type="InterPro" id="IPR011009">
    <property type="entry name" value="Kinase-like_dom_sf"/>
</dbReference>
<feature type="compositionally biased region" description="Low complexity" evidence="1">
    <location>
        <begin position="650"/>
        <end position="666"/>
    </location>
</feature>
<dbReference type="GeneID" id="34610178"/>
<feature type="compositionally biased region" description="Low complexity" evidence="1">
    <location>
        <begin position="390"/>
        <end position="410"/>
    </location>
</feature>
<feature type="region of interest" description="Disordered" evidence="1">
    <location>
        <begin position="432"/>
        <end position="460"/>
    </location>
</feature>
<evidence type="ECO:0000313" key="3">
    <source>
        <dbReference type="EMBL" id="OJJ44324.1"/>
    </source>
</evidence>
<accession>A0A1L9SAY3</accession>
<evidence type="ECO:0000313" key="4">
    <source>
        <dbReference type="Proteomes" id="UP000184188"/>
    </source>
</evidence>
<dbReference type="GO" id="GO:0004672">
    <property type="term" value="F:protein kinase activity"/>
    <property type="evidence" value="ECO:0007669"/>
    <property type="project" value="InterPro"/>
</dbReference>
<dbReference type="SUPFAM" id="SSF56112">
    <property type="entry name" value="Protein kinase-like (PK-like)"/>
    <property type="match status" value="1"/>
</dbReference>
<reference evidence="4" key="1">
    <citation type="journal article" date="2017" name="Genome Biol.">
        <title>Comparative genomics reveals high biological diversity and specific adaptations in the industrially and medically important fungal genus Aspergillus.</title>
        <authorList>
            <person name="de Vries R.P."/>
            <person name="Riley R."/>
            <person name="Wiebenga A."/>
            <person name="Aguilar-Osorio G."/>
            <person name="Amillis S."/>
            <person name="Uchima C.A."/>
            <person name="Anderluh G."/>
            <person name="Asadollahi M."/>
            <person name="Askin M."/>
            <person name="Barry K."/>
            <person name="Battaglia E."/>
            <person name="Bayram O."/>
            <person name="Benocci T."/>
            <person name="Braus-Stromeyer S.A."/>
            <person name="Caldana C."/>
            <person name="Canovas D."/>
            <person name="Cerqueira G.C."/>
            <person name="Chen F."/>
            <person name="Chen W."/>
            <person name="Choi C."/>
            <person name="Clum A."/>
            <person name="Dos Santos R.A."/>
            <person name="Damasio A.R."/>
            <person name="Diallinas G."/>
            <person name="Emri T."/>
            <person name="Fekete E."/>
            <person name="Flipphi M."/>
            <person name="Freyberg S."/>
            <person name="Gallo A."/>
            <person name="Gournas C."/>
            <person name="Habgood R."/>
            <person name="Hainaut M."/>
            <person name="Harispe M.L."/>
            <person name="Henrissat B."/>
            <person name="Hilden K.S."/>
            <person name="Hope R."/>
            <person name="Hossain A."/>
            <person name="Karabika E."/>
            <person name="Karaffa L."/>
            <person name="Karanyi Z."/>
            <person name="Krasevec N."/>
            <person name="Kuo A."/>
            <person name="Kusch H."/>
            <person name="LaButti K."/>
            <person name="Lagendijk E.L."/>
            <person name="Lapidus A."/>
            <person name="Levasseur A."/>
            <person name="Lindquist E."/>
            <person name="Lipzen A."/>
            <person name="Logrieco A.F."/>
            <person name="MacCabe A."/>
            <person name="Maekelae M.R."/>
            <person name="Malavazi I."/>
            <person name="Melin P."/>
            <person name="Meyer V."/>
            <person name="Mielnichuk N."/>
            <person name="Miskei M."/>
            <person name="Molnar A.P."/>
            <person name="Mule G."/>
            <person name="Ngan C.Y."/>
            <person name="Orejas M."/>
            <person name="Orosz E."/>
            <person name="Ouedraogo J.P."/>
            <person name="Overkamp K.M."/>
            <person name="Park H.-S."/>
            <person name="Perrone G."/>
            <person name="Piumi F."/>
            <person name="Punt P.J."/>
            <person name="Ram A.F."/>
            <person name="Ramon A."/>
            <person name="Rauscher S."/>
            <person name="Record E."/>
            <person name="Riano-Pachon D.M."/>
            <person name="Robert V."/>
            <person name="Roehrig J."/>
            <person name="Ruller R."/>
            <person name="Salamov A."/>
            <person name="Salih N.S."/>
            <person name="Samson R.A."/>
            <person name="Sandor E."/>
            <person name="Sanguinetti M."/>
            <person name="Schuetze T."/>
            <person name="Sepcic K."/>
            <person name="Shelest E."/>
            <person name="Sherlock G."/>
            <person name="Sophianopoulou V."/>
            <person name="Squina F.M."/>
            <person name="Sun H."/>
            <person name="Susca A."/>
            <person name="Todd R.B."/>
            <person name="Tsang A."/>
            <person name="Unkles S.E."/>
            <person name="van de Wiele N."/>
            <person name="van Rossen-Uffink D."/>
            <person name="Oliveira J.V."/>
            <person name="Vesth T.C."/>
            <person name="Visser J."/>
            <person name="Yu J.-H."/>
            <person name="Zhou M."/>
            <person name="Andersen M.R."/>
            <person name="Archer D.B."/>
            <person name="Baker S.E."/>
            <person name="Benoit I."/>
            <person name="Brakhage A.A."/>
            <person name="Braus G.H."/>
            <person name="Fischer R."/>
            <person name="Frisvad J.C."/>
            <person name="Goldman G.H."/>
            <person name="Houbraken J."/>
            <person name="Oakley B."/>
            <person name="Pocsi I."/>
            <person name="Scazzocchio C."/>
            <person name="Seiboth B."/>
            <person name="vanKuyk P.A."/>
            <person name="Wortman J."/>
            <person name="Dyer P.S."/>
            <person name="Grigoriev I.V."/>
        </authorList>
    </citation>
    <scope>NUCLEOTIDE SEQUENCE [LARGE SCALE GENOMIC DNA]</scope>
    <source>
        <strain evidence="4">CBS 506.65</strain>
    </source>
</reference>
<feature type="region of interest" description="Disordered" evidence="1">
    <location>
        <begin position="684"/>
        <end position="706"/>
    </location>
</feature>
<dbReference type="RefSeq" id="XP_022578834.1">
    <property type="nucleotide sequence ID" value="XM_022723713.1"/>
</dbReference>
<feature type="compositionally biased region" description="Low complexity" evidence="1">
    <location>
        <begin position="432"/>
        <end position="457"/>
    </location>
</feature>
<dbReference type="Gene3D" id="1.10.510.10">
    <property type="entry name" value="Transferase(Phosphotransferase) domain 1"/>
    <property type="match status" value="1"/>
</dbReference>
<name>A0A1L9SAY3_9EURO</name>
<dbReference type="PROSITE" id="PS50011">
    <property type="entry name" value="PROTEIN_KINASE_DOM"/>
    <property type="match status" value="1"/>
</dbReference>
<dbReference type="GO" id="GO:0005524">
    <property type="term" value="F:ATP binding"/>
    <property type="evidence" value="ECO:0007669"/>
    <property type="project" value="InterPro"/>
</dbReference>